<reference evidence="2" key="3">
    <citation type="submission" date="2018-08" db="UniProtKB">
        <authorList>
            <consortium name="EnsemblPlants"/>
        </authorList>
    </citation>
    <scope>IDENTIFICATION</scope>
    <source>
        <strain evidence="2">cv. Bd21</strain>
    </source>
</reference>
<gene>
    <name evidence="1" type="ORF">BRADI_4g21215v3</name>
</gene>
<dbReference type="InParanoid" id="A0A2K2CP50"/>
<sequence>MVSVSFRILRNISILRTYLRRIGVYIVEENMQETQARRQTMPVAAAPARVSGVLEWRQTRCEQTSQSTQWLSLPAVSSRIIRNSDATLLRSHHVW</sequence>
<name>A0A2K2CP50_BRADI</name>
<dbReference type="Gramene" id="PNT63804">
    <property type="protein sequence ID" value="PNT63804"/>
    <property type="gene ID" value="BRADI_4g21215v3"/>
</dbReference>
<dbReference type="EnsemblPlants" id="PNT63804">
    <property type="protein sequence ID" value="PNT63804"/>
    <property type="gene ID" value="BRADI_4g21215v3"/>
</dbReference>
<evidence type="ECO:0000313" key="2">
    <source>
        <dbReference type="EnsemblPlants" id="PNT63804"/>
    </source>
</evidence>
<evidence type="ECO:0000313" key="3">
    <source>
        <dbReference type="Proteomes" id="UP000008810"/>
    </source>
</evidence>
<dbReference type="EMBL" id="CM000883">
    <property type="protein sequence ID" value="PNT63804.1"/>
    <property type="molecule type" value="Genomic_DNA"/>
</dbReference>
<evidence type="ECO:0000313" key="1">
    <source>
        <dbReference type="EMBL" id="PNT63804.1"/>
    </source>
</evidence>
<keyword evidence="3" id="KW-1185">Reference proteome</keyword>
<reference evidence="1 2" key="1">
    <citation type="journal article" date="2010" name="Nature">
        <title>Genome sequencing and analysis of the model grass Brachypodium distachyon.</title>
        <authorList>
            <consortium name="International Brachypodium Initiative"/>
        </authorList>
    </citation>
    <scope>NUCLEOTIDE SEQUENCE [LARGE SCALE GENOMIC DNA]</scope>
    <source>
        <strain evidence="1 2">Bd21</strain>
    </source>
</reference>
<protein>
    <submittedName>
        <fullName evidence="1 2">Uncharacterized protein</fullName>
    </submittedName>
</protein>
<proteinExistence type="predicted"/>
<reference evidence="1" key="2">
    <citation type="submission" date="2017-06" db="EMBL/GenBank/DDBJ databases">
        <title>WGS assembly of Brachypodium distachyon.</title>
        <authorList>
            <consortium name="The International Brachypodium Initiative"/>
            <person name="Lucas S."/>
            <person name="Harmon-Smith M."/>
            <person name="Lail K."/>
            <person name="Tice H."/>
            <person name="Grimwood J."/>
            <person name="Bruce D."/>
            <person name="Barry K."/>
            <person name="Shu S."/>
            <person name="Lindquist E."/>
            <person name="Wang M."/>
            <person name="Pitluck S."/>
            <person name="Vogel J.P."/>
            <person name="Garvin D.F."/>
            <person name="Mockler T.C."/>
            <person name="Schmutz J."/>
            <person name="Rokhsar D."/>
            <person name="Bevan M.W."/>
        </authorList>
    </citation>
    <scope>NUCLEOTIDE SEQUENCE</scope>
    <source>
        <strain evidence="1">Bd21</strain>
    </source>
</reference>
<dbReference type="AlphaFoldDB" id="A0A2K2CP50"/>
<dbReference type="Proteomes" id="UP000008810">
    <property type="component" value="Chromosome 4"/>
</dbReference>
<accession>A0A2K2CP50</accession>
<organism evidence="1">
    <name type="scientific">Brachypodium distachyon</name>
    <name type="common">Purple false brome</name>
    <name type="synonym">Trachynia distachya</name>
    <dbReference type="NCBI Taxonomy" id="15368"/>
    <lineage>
        <taxon>Eukaryota</taxon>
        <taxon>Viridiplantae</taxon>
        <taxon>Streptophyta</taxon>
        <taxon>Embryophyta</taxon>
        <taxon>Tracheophyta</taxon>
        <taxon>Spermatophyta</taxon>
        <taxon>Magnoliopsida</taxon>
        <taxon>Liliopsida</taxon>
        <taxon>Poales</taxon>
        <taxon>Poaceae</taxon>
        <taxon>BOP clade</taxon>
        <taxon>Pooideae</taxon>
        <taxon>Stipodae</taxon>
        <taxon>Brachypodieae</taxon>
        <taxon>Brachypodium</taxon>
    </lineage>
</organism>